<evidence type="ECO:0000313" key="2">
    <source>
        <dbReference type="WBParaSite" id="ACRNAN_scaffold7171.g30582.t1"/>
    </source>
</evidence>
<sequence>MEMYLDIDKAHGGWEAAFHNASKFITLAIIFDSKNLPSSIPEIYEMAGKGYVYKKKRDLRKAQEYFELAYSYYKSGSDDQIRILQYIILTNFMKNKDHIDGYIRKLSDRSIEVQGISNIYKSIKEPIFDKNEKQSEENLIYFKDEFIKDLIKEIHEKEVKI</sequence>
<dbReference type="WBParaSite" id="ACRNAN_scaffold7171.g30582.t1">
    <property type="protein sequence ID" value="ACRNAN_scaffold7171.g30582.t1"/>
    <property type="gene ID" value="ACRNAN_scaffold7171.g30582"/>
</dbReference>
<proteinExistence type="predicted"/>
<dbReference type="Proteomes" id="UP000887540">
    <property type="component" value="Unplaced"/>
</dbReference>
<name>A0A914EC71_9BILA</name>
<organism evidence="1 2">
    <name type="scientific">Acrobeloides nanus</name>
    <dbReference type="NCBI Taxonomy" id="290746"/>
    <lineage>
        <taxon>Eukaryota</taxon>
        <taxon>Metazoa</taxon>
        <taxon>Ecdysozoa</taxon>
        <taxon>Nematoda</taxon>
        <taxon>Chromadorea</taxon>
        <taxon>Rhabditida</taxon>
        <taxon>Tylenchina</taxon>
        <taxon>Cephalobomorpha</taxon>
        <taxon>Cephaloboidea</taxon>
        <taxon>Cephalobidae</taxon>
        <taxon>Acrobeloides</taxon>
    </lineage>
</organism>
<dbReference type="AlphaFoldDB" id="A0A914EC71"/>
<keyword evidence="1" id="KW-1185">Reference proteome</keyword>
<protein>
    <submittedName>
        <fullName evidence="2">Uncharacterized protein</fullName>
    </submittedName>
</protein>
<evidence type="ECO:0000313" key="1">
    <source>
        <dbReference type="Proteomes" id="UP000887540"/>
    </source>
</evidence>
<reference evidence="2" key="1">
    <citation type="submission" date="2022-11" db="UniProtKB">
        <authorList>
            <consortium name="WormBaseParasite"/>
        </authorList>
    </citation>
    <scope>IDENTIFICATION</scope>
</reference>
<accession>A0A914EC71</accession>